<organism evidence="1 2">
    <name type="scientific">Holotrichia oblita</name>
    <name type="common">Chafer beetle</name>
    <dbReference type="NCBI Taxonomy" id="644536"/>
    <lineage>
        <taxon>Eukaryota</taxon>
        <taxon>Metazoa</taxon>
        <taxon>Ecdysozoa</taxon>
        <taxon>Arthropoda</taxon>
        <taxon>Hexapoda</taxon>
        <taxon>Insecta</taxon>
        <taxon>Pterygota</taxon>
        <taxon>Neoptera</taxon>
        <taxon>Endopterygota</taxon>
        <taxon>Coleoptera</taxon>
        <taxon>Polyphaga</taxon>
        <taxon>Scarabaeiformia</taxon>
        <taxon>Scarabaeidae</taxon>
        <taxon>Melolonthinae</taxon>
        <taxon>Holotrichia</taxon>
    </lineage>
</organism>
<reference evidence="1" key="1">
    <citation type="submission" date="2022-04" db="EMBL/GenBank/DDBJ databases">
        <title>Chromosome-scale genome assembly of Holotrichia oblita Faldermann.</title>
        <authorList>
            <person name="Rongchong L."/>
        </authorList>
    </citation>
    <scope>NUCLEOTIDE SEQUENCE</scope>
    <source>
        <strain evidence="1">81SQS9</strain>
    </source>
</reference>
<proteinExistence type="predicted"/>
<protein>
    <submittedName>
        <fullName evidence="1">Zinc finger protein</fullName>
    </submittedName>
</protein>
<keyword evidence="2" id="KW-1185">Reference proteome</keyword>
<comment type="caution">
    <text evidence="1">The sequence shown here is derived from an EMBL/GenBank/DDBJ whole genome shotgun (WGS) entry which is preliminary data.</text>
</comment>
<gene>
    <name evidence="1" type="ORF">MML48_5g00019207</name>
</gene>
<evidence type="ECO:0000313" key="2">
    <source>
        <dbReference type="Proteomes" id="UP001056778"/>
    </source>
</evidence>
<evidence type="ECO:0000313" key="1">
    <source>
        <dbReference type="EMBL" id="KAI4461771.1"/>
    </source>
</evidence>
<sequence>MDENITVITNFNRLCRTCLIEKPEEDLQSVFANSIDRMLSDLADIKVLVNDGLPSFMCKDCELQLGLAHSFKEQCQKTNAQLKELLLSQFNIDNKPYVININNTELHVKNHEPLLMNDIFNDSDITDELPKDGRSSCADLDINDNYSDEELKPKIDGNNTHKGKVKHECTECGKTFRLESSLKTHSLKHGKKLSCEVCGKEFNFIKYLNAHLKTHTDYKPYYCKICSKAFTMSNSLTKHMRTHGGERKHLCMQCGKRFHEPGHLAVGVLL</sequence>
<accession>A0ACB9T4N1</accession>
<dbReference type="EMBL" id="CM043019">
    <property type="protein sequence ID" value="KAI4461771.1"/>
    <property type="molecule type" value="Genomic_DNA"/>
</dbReference>
<dbReference type="Proteomes" id="UP001056778">
    <property type="component" value="Chromosome 5"/>
</dbReference>
<name>A0ACB9T4N1_HOLOL</name>